<accession>A0AAV2ZZG4</accession>
<comment type="caution">
    <text evidence="1">The sequence shown here is derived from an EMBL/GenBank/DDBJ whole genome shotgun (WGS) entry which is preliminary data.</text>
</comment>
<protein>
    <submittedName>
        <fullName evidence="1">Uncharacterized protein</fullName>
    </submittedName>
</protein>
<organism evidence="1 2">
    <name type="scientific">Pyxicephalus adspersus</name>
    <name type="common">African bullfrog</name>
    <dbReference type="NCBI Taxonomy" id="30357"/>
    <lineage>
        <taxon>Eukaryota</taxon>
        <taxon>Metazoa</taxon>
        <taxon>Chordata</taxon>
        <taxon>Craniata</taxon>
        <taxon>Vertebrata</taxon>
        <taxon>Euteleostomi</taxon>
        <taxon>Amphibia</taxon>
        <taxon>Batrachia</taxon>
        <taxon>Anura</taxon>
        <taxon>Neobatrachia</taxon>
        <taxon>Ranoidea</taxon>
        <taxon>Pyxicephalidae</taxon>
        <taxon>Pyxicephalinae</taxon>
        <taxon>Pyxicephalus</taxon>
    </lineage>
</organism>
<sequence>MNIFTKYKCVNCLGVFRKYTALYSSRLSKLIFPADISPSLFLLMSCFTVSHKWQIQCLLEKIVNLKMFAFYIPNYLHFKTFVSLALNP</sequence>
<name>A0AAV2ZZG4_PYXAD</name>
<dbReference type="AlphaFoldDB" id="A0AAV2ZZG4"/>
<proteinExistence type="predicted"/>
<dbReference type="EMBL" id="DYDO01000010">
    <property type="protein sequence ID" value="DBA17391.1"/>
    <property type="molecule type" value="Genomic_DNA"/>
</dbReference>
<reference evidence="1" key="1">
    <citation type="thesis" date="2020" institute="ProQuest LLC" country="789 East Eisenhower Parkway, Ann Arbor, MI, USA">
        <title>Comparative Genomics and Chromosome Evolution.</title>
        <authorList>
            <person name="Mudd A.B."/>
        </authorList>
    </citation>
    <scope>NUCLEOTIDE SEQUENCE</scope>
    <source>
        <strain evidence="1">1538</strain>
        <tissue evidence="1">Blood</tissue>
    </source>
</reference>
<evidence type="ECO:0000313" key="2">
    <source>
        <dbReference type="Proteomes" id="UP001181693"/>
    </source>
</evidence>
<keyword evidence="2" id="KW-1185">Reference proteome</keyword>
<evidence type="ECO:0000313" key="1">
    <source>
        <dbReference type="EMBL" id="DBA17391.1"/>
    </source>
</evidence>
<dbReference type="Proteomes" id="UP001181693">
    <property type="component" value="Unassembled WGS sequence"/>
</dbReference>
<gene>
    <name evidence="1" type="ORF">GDO54_002845</name>
</gene>